<dbReference type="SUPFAM" id="SSF90229">
    <property type="entry name" value="CCCH zinc finger"/>
    <property type="match status" value="4"/>
</dbReference>
<evidence type="ECO:0000256" key="7">
    <source>
        <dbReference type="SAM" id="MobiDB-lite"/>
    </source>
</evidence>
<keyword evidence="4 5" id="KW-0862">Zinc</keyword>
<feature type="zinc finger region" description="C3H1-type" evidence="5">
    <location>
        <begin position="143"/>
        <end position="170"/>
    </location>
</feature>
<evidence type="ECO:0000256" key="3">
    <source>
        <dbReference type="ARBA" id="ARBA00022771"/>
    </source>
</evidence>
<proteinExistence type="predicted"/>
<dbReference type="GO" id="GO:0008270">
    <property type="term" value="F:zinc ion binding"/>
    <property type="evidence" value="ECO:0007669"/>
    <property type="project" value="UniProtKB-KW"/>
</dbReference>
<name>A0A8C5HA85_GOUWI</name>
<dbReference type="PROSITE" id="PS50103">
    <property type="entry name" value="ZF_C3H1"/>
    <property type="match status" value="4"/>
</dbReference>
<keyword evidence="3 5" id="KW-0863">Zinc-finger</keyword>
<dbReference type="Proteomes" id="UP000694680">
    <property type="component" value="Chromosome 18"/>
</dbReference>
<feature type="region of interest" description="Disordered" evidence="7">
    <location>
        <begin position="171"/>
        <end position="198"/>
    </location>
</feature>
<feature type="domain" description="C3H1-type" evidence="8">
    <location>
        <begin position="68"/>
        <end position="96"/>
    </location>
</feature>
<comment type="subunit">
    <text evidence="6">Associates with the cytoplasmic CCR4-NOT deadenylase complex to trigger ARE-containing mRNA deadenylation and decay processes.</text>
</comment>
<keyword evidence="6" id="KW-0539">Nucleus</keyword>
<reference evidence="9" key="2">
    <citation type="submission" date="2025-08" db="UniProtKB">
        <authorList>
            <consortium name="Ensembl"/>
        </authorList>
    </citation>
    <scope>IDENTIFICATION</scope>
</reference>
<evidence type="ECO:0000313" key="10">
    <source>
        <dbReference type="Proteomes" id="UP000694680"/>
    </source>
</evidence>
<dbReference type="SMART" id="SM00356">
    <property type="entry name" value="ZnF_C3H1"/>
    <property type="match status" value="4"/>
</dbReference>
<dbReference type="Ensembl" id="ENSGWIT00000045387.1">
    <property type="protein sequence ID" value="ENSGWIP00000041803.1"/>
    <property type="gene ID" value="ENSGWIG00000021033.1"/>
</dbReference>
<evidence type="ECO:0000259" key="8">
    <source>
        <dbReference type="PROSITE" id="PS50103"/>
    </source>
</evidence>
<protein>
    <recommendedName>
        <fullName evidence="6">mRNA decay activator protein ZFP36</fullName>
    </recommendedName>
    <alternativeName>
        <fullName evidence="6">Zinc finger protein 36</fullName>
    </alternativeName>
</protein>
<evidence type="ECO:0000256" key="4">
    <source>
        <dbReference type="ARBA" id="ARBA00022833"/>
    </source>
</evidence>
<feature type="zinc finger region" description="C3H1-type" evidence="5">
    <location>
        <begin position="68"/>
        <end position="96"/>
    </location>
</feature>
<comment type="subcellular location">
    <subcellularLocation>
        <location evidence="6">Nucleus</location>
    </subcellularLocation>
    <subcellularLocation>
        <location evidence="6">Cytoplasm</location>
    </subcellularLocation>
</comment>
<evidence type="ECO:0000256" key="2">
    <source>
        <dbReference type="ARBA" id="ARBA00022737"/>
    </source>
</evidence>
<keyword evidence="1 5" id="KW-0479">Metal-binding</keyword>
<feature type="compositionally biased region" description="Low complexity" evidence="7">
    <location>
        <begin position="242"/>
        <end position="266"/>
    </location>
</feature>
<organism evidence="9 10">
    <name type="scientific">Gouania willdenowi</name>
    <name type="common">Blunt-snouted clingfish</name>
    <name type="synonym">Lepadogaster willdenowi</name>
    <dbReference type="NCBI Taxonomy" id="441366"/>
    <lineage>
        <taxon>Eukaryota</taxon>
        <taxon>Metazoa</taxon>
        <taxon>Chordata</taxon>
        <taxon>Craniata</taxon>
        <taxon>Vertebrata</taxon>
        <taxon>Euteleostomi</taxon>
        <taxon>Actinopterygii</taxon>
        <taxon>Neopterygii</taxon>
        <taxon>Teleostei</taxon>
        <taxon>Neoteleostei</taxon>
        <taxon>Acanthomorphata</taxon>
        <taxon>Ovalentaria</taxon>
        <taxon>Blenniimorphae</taxon>
        <taxon>Blenniiformes</taxon>
        <taxon>Gobiesocoidei</taxon>
        <taxon>Gobiesocidae</taxon>
        <taxon>Gobiesocinae</taxon>
        <taxon>Gouania</taxon>
    </lineage>
</organism>
<dbReference type="GO" id="GO:0005737">
    <property type="term" value="C:cytoplasm"/>
    <property type="evidence" value="ECO:0007669"/>
    <property type="project" value="UniProtKB-SubCell"/>
</dbReference>
<keyword evidence="10" id="KW-1185">Reference proteome</keyword>
<dbReference type="GO" id="GO:1990904">
    <property type="term" value="C:ribonucleoprotein complex"/>
    <property type="evidence" value="ECO:0007669"/>
    <property type="project" value="UniProtKB-KW"/>
</dbReference>
<dbReference type="FunFam" id="4.10.1000.10:FF:000001">
    <property type="entry name" value="zinc finger CCCH domain-containing protein 15-like"/>
    <property type="match status" value="1"/>
</dbReference>
<dbReference type="InterPro" id="IPR045877">
    <property type="entry name" value="ZFP36-like"/>
</dbReference>
<feature type="zinc finger region" description="C3H1-type" evidence="5">
    <location>
        <begin position="106"/>
        <end position="134"/>
    </location>
</feature>
<reference evidence="9" key="1">
    <citation type="submission" date="2020-06" db="EMBL/GenBank/DDBJ databases">
        <authorList>
            <consortium name="Wellcome Sanger Institute Data Sharing"/>
        </authorList>
    </citation>
    <scope>NUCLEOTIDE SEQUENCE [LARGE SCALE GENOMIC DNA]</scope>
</reference>
<evidence type="ECO:0000256" key="1">
    <source>
        <dbReference type="ARBA" id="ARBA00022723"/>
    </source>
</evidence>
<feature type="region of interest" description="Disordered" evidence="7">
    <location>
        <begin position="229"/>
        <end position="266"/>
    </location>
</feature>
<evidence type="ECO:0000256" key="5">
    <source>
        <dbReference type="PROSITE-ProRule" id="PRU00723"/>
    </source>
</evidence>
<sequence length="306" mass="34123">MTDSFVFFQTSSDDLFLPSYQDEELVDNLLSGVESDADCGGSSLSLAKAFLPLENSSSPLVPSVWSTRYKTELCTSYSSSGNCKYAEHCQFAHGLQDLRVPYQHPKYKTELCRNYHTTGYCYYGLRCLFVHNASEQRPTIRHRRNVPCRNLRIFGVCPFGTRCVFLHVESKDSDSGRGSPDIKNQSPDSKPQAKDNKPSKTLCRTFSTFGFCVYGTRCLYQHNIPNKVTRQSKHGSQDGLRLLSSSSQGSSTCSSPPSASPLLTPLEAPSHDAFSFSSQHLNQLLLPLALHLQQLGKLKSASREHF</sequence>
<dbReference type="Pfam" id="PF00642">
    <property type="entry name" value="zf-CCCH"/>
    <property type="match status" value="2"/>
</dbReference>
<comment type="function">
    <text evidence="6">Zinc-finger RNA-binding protein that destabilizes several cytoplasmic AU-rich element (ARE)-containing mRNA transcripts by promoting their poly(A) tail removal or deadenylation, and hence provide a mechanism for attenuating protein synthesis. Acts as a 3'-untranslated region (UTR) ARE mRNA-binding adapter protein to communicate signaling events to the mRNA decay machinery. Functions by recruiting the CCR4-NOT deadenylase complex and probably other components of the cytoplasmic RNA decay machinery to the bound ARE-containing mRNAs, and hence promotes ARE-mediated mRNA deadenylation and decay processes. Binds to 3'-UTR ARE of numerous mRNAs.</text>
</comment>
<dbReference type="GO" id="GO:0035925">
    <property type="term" value="F:mRNA 3'-UTR AU-rich region binding"/>
    <property type="evidence" value="ECO:0007669"/>
    <property type="project" value="UniProtKB-UniRule"/>
</dbReference>
<dbReference type="FunFam" id="4.10.1000.10:FF:000002">
    <property type="entry name" value="Zinc finger protein 36, C3H1 type-like 1"/>
    <property type="match status" value="1"/>
</dbReference>
<evidence type="ECO:0000256" key="6">
    <source>
        <dbReference type="RuleBase" id="RU369014"/>
    </source>
</evidence>
<accession>A0A8C5HA85</accession>
<dbReference type="Gene3D" id="4.10.1000.10">
    <property type="entry name" value="Zinc finger, CCCH-type"/>
    <property type="match status" value="3"/>
</dbReference>
<keyword evidence="2 6" id="KW-0677">Repeat</keyword>
<dbReference type="Pfam" id="PF25427">
    <property type="entry name" value="zf-CCCH_UNK"/>
    <property type="match status" value="1"/>
</dbReference>
<evidence type="ECO:0000313" key="9">
    <source>
        <dbReference type="Ensembl" id="ENSGWIP00000041803.1"/>
    </source>
</evidence>
<feature type="zinc finger region" description="C3H1-type" evidence="5">
    <location>
        <begin position="197"/>
        <end position="225"/>
    </location>
</feature>
<dbReference type="GO" id="GO:0061158">
    <property type="term" value="P:3'-UTR-mediated mRNA destabilization"/>
    <property type="evidence" value="ECO:0007669"/>
    <property type="project" value="UniProtKB-UniRule"/>
</dbReference>
<keyword evidence="6" id="KW-0687">Ribonucleoprotein</keyword>
<feature type="domain" description="C3H1-type" evidence="8">
    <location>
        <begin position="106"/>
        <end position="134"/>
    </location>
</feature>
<dbReference type="GO" id="GO:0005634">
    <property type="term" value="C:nucleus"/>
    <property type="evidence" value="ECO:0007669"/>
    <property type="project" value="UniProtKB-SubCell"/>
</dbReference>
<feature type="domain" description="C3H1-type" evidence="8">
    <location>
        <begin position="143"/>
        <end position="170"/>
    </location>
</feature>
<dbReference type="PANTHER" id="PTHR12547:SF112">
    <property type="entry name" value="MRNA DECAY ACTIVATOR PROTEIN ZFP36"/>
    <property type="match status" value="1"/>
</dbReference>
<dbReference type="GO" id="GO:1900153">
    <property type="term" value="P:positive regulation of nuclear-transcribed mRNA catabolic process, deadenylation-dependent decay"/>
    <property type="evidence" value="ECO:0007669"/>
    <property type="project" value="UniProtKB-UniRule"/>
</dbReference>
<dbReference type="InterPro" id="IPR000571">
    <property type="entry name" value="Znf_CCCH"/>
</dbReference>
<dbReference type="PANTHER" id="PTHR12547">
    <property type="entry name" value="CCCH ZINC FINGER/TIS11-RELATED"/>
    <property type="match status" value="1"/>
</dbReference>
<keyword evidence="6" id="KW-0963">Cytoplasm</keyword>
<dbReference type="AlphaFoldDB" id="A0A8C5HA85"/>
<reference evidence="9" key="3">
    <citation type="submission" date="2025-09" db="UniProtKB">
        <authorList>
            <consortium name="Ensembl"/>
        </authorList>
    </citation>
    <scope>IDENTIFICATION</scope>
</reference>
<feature type="domain" description="C3H1-type" evidence="8">
    <location>
        <begin position="197"/>
        <end position="225"/>
    </location>
</feature>
<dbReference type="InterPro" id="IPR036855">
    <property type="entry name" value="Znf_CCCH_sf"/>
</dbReference>